<comment type="caution">
    <text evidence="1">The sequence shown here is derived from an EMBL/GenBank/DDBJ whole genome shotgun (WGS) entry which is preliminary data.</text>
</comment>
<name>A0A0F9P609_9ZZZZ</name>
<accession>A0A0F9P609</accession>
<gene>
    <name evidence="1" type="ORF">LCGC14_0941630</name>
</gene>
<proteinExistence type="predicted"/>
<sequence length="65" mass="7733">MLKKKTIGQRWSAMKRTYRIFRTEKPDADQYGRAQSAVTAIGVFFSLDDNIERQIERLDPWRKDV</sequence>
<dbReference type="AlphaFoldDB" id="A0A0F9P609"/>
<organism evidence="1">
    <name type="scientific">marine sediment metagenome</name>
    <dbReference type="NCBI Taxonomy" id="412755"/>
    <lineage>
        <taxon>unclassified sequences</taxon>
        <taxon>metagenomes</taxon>
        <taxon>ecological metagenomes</taxon>
    </lineage>
</organism>
<protein>
    <submittedName>
        <fullName evidence="1">Uncharacterized protein</fullName>
    </submittedName>
</protein>
<evidence type="ECO:0000313" key="1">
    <source>
        <dbReference type="EMBL" id="KKN19837.1"/>
    </source>
</evidence>
<dbReference type="EMBL" id="LAZR01003298">
    <property type="protein sequence ID" value="KKN19837.1"/>
    <property type="molecule type" value="Genomic_DNA"/>
</dbReference>
<reference evidence="1" key="1">
    <citation type="journal article" date="2015" name="Nature">
        <title>Complex archaea that bridge the gap between prokaryotes and eukaryotes.</title>
        <authorList>
            <person name="Spang A."/>
            <person name="Saw J.H."/>
            <person name="Jorgensen S.L."/>
            <person name="Zaremba-Niedzwiedzka K."/>
            <person name="Martijn J."/>
            <person name="Lind A.E."/>
            <person name="van Eijk R."/>
            <person name="Schleper C."/>
            <person name="Guy L."/>
            <person name="Ettema T.J."/>
        </authorList>
    </citation>
    <scope>NUCLEOTIDE SEQUENCE</scope>
</reference>